<accession>A0A5K7S4R9</accession>
<feature type="domain" description="Pyruvate phosphate dikinase AMP/ATP-binding" evidence="1">
    <location>
        <begin position="851"/>
        <end position="1218"/>
    </location>
</feature>
<name>A0A5K7S4R9_9BACT</name>
<proteinExistence type="predicted"/>
<dbReference type="InterPro" id="IPR013815">
    <property type="entry name" value="ATP_grasp_subdomain_1"/>
</dbReference>
<dbReference type="GO" id="GO:0005524">
    <property type="term" value="F:ATP binding"/>
    <property type="evidence" value="ECO:0007669"/>
    <property type="project" value="InterPro"/>
</dbReference>
<dbReference type="GO" id="GO:0016301">
    <property type="term" value="F:kinase activity"/>
    <property type="evidence" value="ECO:0007669"/>
    <property type="project" value="InterPro"/>
</dbReference>
<dbReference type="KEGG" id="anf:AQPE_0638"/>
<sequence length="1405" mass="161026">MSKNSDPFLPGSKILHLKDLTFRMIEILDKEEDLKQALQKVCDAIAGNSIPNNSISVCISFDGQIFKNQSFDETLVMAKRDFELPDRKKGIVELYLFHQIISGTSGWVIEVAESTLQMITTLLIGIISKIQLGTLAFNMGERQKELKGINRTSEILKSGKTLEDSLQEICSILPESWQFPGETVARISYDKNVFQSRHFRETRWRMVQGFDAPGRKEGTIEIFYLKQFPDADEGPFLKEERELLVNLANLIAGSATHDVFNKLQHENVERLKELKAINQTTLIIDEGKSVDETLMEICAILPKSWQYPKYTVARIRFEGKHYLSPNFTETAWLQTESFVTIDNKKGSIEIFYLKQFPKEDEGPFLHEERNLLTNIARLISGYLNNYKGREIIHRKGIPAQVIYPSDEFRNSLIKDKKPLQLYFNQQAIDKYVYLDMMKYKIKHILFVATLYDAFTLENEDSFFEKFMGEAYQYSLFSVPRITGVSTAEEALSLLETTNFDLVILMAGMDRTAPILLSEQIKIRNEALPIYLLLNKKSDIKYFEELVPTIRSVDKLFVWNGDSLILFAIVKSTEDKVNVENDTKIGLVRVILLIEDSPLYYSKYLQFLYDIVFGQVQQLLPEFEKNELDKISKMRSRPKILLARNYEEAIAIFNKYKDFLLCVISDVEFDRGGKLDNHAGVSFIKYVKSHISKLPIILQSSEIRNEQVARDLEVTFINKNSETLLNDLKHYLTRYLGFGNFVFRDKEGNKIGVAKSLREFETLLQEVPDESLFLHASENQLSIWLMSRGEIQLARMLNPVSANTFKDMDEMRKFFLDSIKHYREDKKKGKILSFDETSSLDEKNIVSFSGGSLGGKGRGLAFINTLIYNLNFPTLANRINILAPITVVIGTNEFQHFITKNKLFDKILDPDISYAELRRHFVDAHLSISLLKKLRVFVSQIDKPIAVRSSSLSEDSITQPFAGVFDTYIIPNYTVNKKIILERLSTAIKLVYASTFSEKARNYFSIINHKIEEEKMAVVLQELVGNQYGDFYYPHISGVAQSYNYYPVANMKPEEGFAVAAVGLGTYVVDGWKSFRFSPKYPKVCIHSIKDLLNNSQVQFYALDCRDKNFDFLENGELAALKLMDISEAEKHGTLNHCVSVYNPNNDRIEPGLSAYGPRIVNFADILLYNYIPLAETISILLNTIKEAFGSPVEIEYAVDLERTKNGLPTFYLLQIKPLIGNQILRNIVIDQLDQSQMVLYTRSSLGNGEIKDIRDVIYVDNTTFSKLKTIEMAAEIEQLNNQMIKNKRHYVLIGPGRWGSQDRFVGIPVNWSQISNAKVIVEVSLGNFPLESSLGSHFFHNVTSMNIGYFSVLHSSPTDFVRWEMLKKLKVISDTKYFKHVRFKNPLTILMDGKLKTSAIIINHD</sequence>
<evidence type="ECO:0000313" key="2">
    <source>
        <dbReference type="EMBL" id="BBE16499.1"/>
    </source>
</evidence>
<dbReference type="Gene3D" id="3.30.1490.20">
    <property type="entry name" value="ATP-grasp fold, A domain"/>
    <property type="match status" value="1"/>
</dbReference>
<protein>
    <submittedName>
        <fullName evidence="2">Phosphoenolpyruvate synthase</fullName>
    </submittedName>
</protein>
<dbReference type="SUPFAM" id="SSF56059">
    <property type="entry name" value="Glutathione synthetase ATP-binding domain-like"/>
    <property type="match status" value="1"/>
</dbReference>
<dbReference type="EMBL" id="AP018694">
    <property type="protein sequence ID" value="BBE16499.1"/>
    <property type="molecule type" value="Genomic_DNA"/>
</dbReference>
<evidence type="ECO:0000259" key="1">
    <source>
        <dbReference type="Pfam" id="PF01326"/>
    </source>
</evidence>
<evidence type="ECO:0000313" key="3">
    <source>
        <dbReference type="Proteomes" id="UP001193389"/>
    </source>
</evidence>
<organism evidence="2 3">
    <name type="scientific">Aquipluma nitroreducens</name>
    <dbReference type="NCBI Taxonomy" id="2010828"/>
    <lineage>
        <taxon>Bacteria</taxon>
        <taxon>Pseudomonadati</taxon>
        <taxon>Bacteroidota</taxon>
        <taxon>Bacteroidia</taxon>
        <taxon>Marinilabiliales</taxon>
        <taxon>Prolixibacteraceae</taxon>
        <taxon>Aquipluma</taxon>
    </lineage>
</organism>
<keyword evidence="3" id="KW-1185">Reference proteome</keyword>
<reference evidence="2" key="1">
    <citation type="journal article" date="2020" name="Int. J. Syst. Evol. Microbiol.">
        <title>Aquipluma nitroreducens gen. nov. sp. nov., a novel facultatively anaerobic bacterium isolated from a freshwater lake.</title>
        <authorList>
            <person name="Watanabe M."/>
            <person name="Kojima H."/>
            <person name="Fukui M."/>
        </authorList>
    </citation>
    <scope>NUCLEOTIDE SEQUENCE</scope>
    <source>
        <strain evidence="2">MeG22</strain>
    </source>
</reference>
<dbReference type="RefSeq" id="WP_318349568.1">
    <property type="nucleotide sequence ID" value="NZ_AP018694.1"/>
</dbReference>
<dbReference type="InterPro" id="IPR002192">
    <property type="entry name" value="PPDK_AMP/ATP-bd"/>
</dbReference>
<gene>
    <name evidence="2" type="ORF">AQPE_0638</name>
</gene>
<dbReference type="Proteomes" id="UP001193389">
    <property type="component" value="Chromosome"/>
</dbReference>
<dbReference type="Pfam" id="PF01326">
    <property type="entry name" value="PPDK_N"/>
    <property type="match status" value="1"/>
</dbReference>